<dbReference type="STRING" id="857293.CAAU_0203"/>
<proteinExistence type="predicted"/>
<dbReference type="InterPro" id="IPR036680">
    <property type="entry name" value="SPOR-like_sf"/>
</dbReference>
<feature type="domain" description="SPOR" evidence="2">
    <location>
        <begin position="63"/>
        <end position="103"/>
    </location>
</feature>
<keyword evidence="1" id="KW-1133">Transmembrane helix</keyword>
<dbReference type="GO" id="GO:0042834">
    <property type="term" value="F:peptidoglycan binding"/>
    <property type="evidence" value="ECO:0007669"/>
    <property type="project" value="InterPro"/>
</dbReference>
<comment type="caution">
    <text evidence="3">The sequence shown here is derived from an EMBL/GenBank/DDBJ whole genome shotgun (WGS) entry which is preliminary data.</text>
</comment>
<reference evidence="3 4" key="1">
    <citation type="journal article" date="2011" name="J. Bacteriol.">
        <title>Draft genome sequence of Caloramator australicus strain RC3T, a thermoanaerobe from the Great Artesian Basin of Australia.</title>
        <authorList>
            <person name="Ogg C.D."/>
            <person name="Patel B.K.C."/>
        </authorList>
    </citation>
    <scope>NUCLEOTIDE SEQUENCE [LARGE SCALE GENOMIC DNA]</scope>
    <source>
        <strain evidence="3 4">RC3</strain>
    </source>
</reference>
<dbReference type="SUPFAM" id="SSF110997">
    <property type="entry name" value="Sporulation related repeat"/>
    <property type="match status" value="1"/>
</dbReference>
<evidence type="ECO:0000259" key="2">
    <source>
        <dbReference type="Pfam" id="PF05036"/>
    </source>
</evidence>
<accession>G0V412</accession>
<sequence>MRYIRVQLEEKNDFKKNIIIMFLTIFIFSTIFAFMIDQKNMFTSKRVENQDDIKIDTNQRVTFYLFQLGFFNERKNAENLVRELNAKNVTATYVDINGKYHVISWIDYIKDDIKIYENYLINLNLSYIIKNVELSINNKEYVELTKAVIKQISLLKGKIQQEQLSIDNIINTNDERIKKFYDEYLLFLKNTKKVILTRVYVIWLMRL</sequence>
<keyword evidence="1" id="KW-0472">Membrane</keyword>
<dbReference type="Pfam" id="PF05036">
    <property type="entry name" value="SPOR"/>
    <property type="match status" value="1"/>
</dbReference>
<name>G0V412_9CLOT</name>
<organism evidence="3 4">
    <name type="scientific">Caloramator australicus RC3</name>
    <dbReference type="NCBI Taxonomy" id="857293"/>
    <lineage>
        <taxon>Bacteria</taxon>
        <taxon>Bacillati</taxon>
        <taxon>Bacillota</taxon>
        <taxon>Clostridia</taxon>
        <taxon>Eubacteriales</taxon>
        <taxon>Clostridiaceae</taxon>
        <taxon>Caloramator</taxon>
    </lineage>
</organism>
<dbReference type="RefSeq" id="WP_008907575.1">
    <property type="nucleotide sequence ID" value="NZ_CAKP01000007.1"/>
</dbReference>
<dbReference type="EMBL" id="CAKP01000007">
    <property type="protein sequence ID" value="CCC57852.1"/>
    <property type="molecule type" value="Genomic_DNA"/>
</dbReference>
<evidence type="ECO:0000256" key="1">
    <source>
        <dbReference type="SAM" id="Phobius"/>
    </source>
</evidence>
<dbReference type="AlphaFoldDB" id="G0V412"/>
<gene>
    <name evidence="3" type="ORF">CAAU_0203</name>
</gene>
<dbReference type="Proteomes" id="UP000007652">
    <property type="component" value="Unassembled WGS sequence"/>
</dbReference>
<evidence type="ECO:0000313" key="3">
    <source>
        <dbReference type="EMBL" id="CCC57852.1"/>
    </source>
</evidence>
<keyword evidence="1" id="KW-0812">Transmembrane</keyword>
<protein>
    <recommendedName>
        <fullName evidence="2">SPOR domain-containing protein</fullName>
    </recommendedName>
</protein>
<feature type="transmembrane region" description="Helical" evidence="1">
    <location>
        <begin position="18"/>
        <end position="36"/>
    </location>
</feature>
<keyword evidence="4" id="KW-1185">Reference proteome</keyword>
<evidence type="ECO:0000313" key="4">
    <source>
        <dbReference type="Proteomes" id="UP000007652"/>
    </source>
</evidence>
<dbReference type="InterPro" id="IPR007730">
    <property type="entry name" value="SPOR-like_dom"/>
</dbReference>